<dbReference type="WBParaSite" id="TREG1_19910.4">
    <property type="protein sequence ID" value="TREG1_19910.4"/>
    <property type="gene ID" value="TREG1_19910"/>
</dbReference>
<dbReference type="Proteomes" id="UP000050795">
    <property type="component" value="Unassembled WGS sequence"/>
</dbReference>
<proteinExistence type="inferred from homology"/>
<evidence type="ECO:0000313" key="4">
    <source>
        <dbReference type="WBParaSite" id="TREG1_19910.2"/>
    </source>
</evidence>
<accession>A0AA85JH35</accession>
<sequence>MDHQNTVITEQPNTVTTTKQEGRDWTNGLFQCTDNCSLCWLVAFCFPCYLCYMYKLSNESFWLPVFGAGPMYLRIKHRFRHSIKGTLLNDWCVSTFCSCCTTCQLKKDMDYIKSLGEDI</sequence>
<dbReference type="WBParaSite" id="TREG1_19910.3">
    <property type="protein sequence ID" value="TREG1_19910.3"/>
    <property type="gene ID" value="TREG1_19910"/>
</dbReference>
<dbReference type="InterPro" id="IPR006461">
    <property type="entry name" value="PLAC_motif_containing"/>
</dbReference>
<evidence type="ECO:0000313" key="2">
    <source>
        <dbReference type="Proteomes" id="UP000050795"/>
    </source>
</evidence>
<evidence type="ECO:0000256" key="1">
    <source>
        <dbReference type="ARBA" id="ARBA00009024"/>
    </source>
</evidence>
<reference evidence="3 4" key="2">
    <citation type="submission" date="2023-11" db="UniProtKB">
        <authorList>
            <consortium name="WormBaseParasite"/>
        </authorList>
    </citation>
    <scope>IDENTIFICATION</scope>
</reference>
<keyword evidence="2" id="KW-1185">Reference proteome</keyword>
<reference evidence="2" key="1">
    <citation type="submission" date="2022-06" db="EMBL/GenBank/DDBJ databases">
        <authorList>
            <person name="Berger JAMES D."/>
            <person name="Berger JAMES D."/>
        </authorList>
    </citation>
    <scope>NUCLEOTIDE SEQUENCE [LARGE SCALE GENOMIC DNA]</scope>
</reference>
<dbReference type="WBParaSite" id="TREG1_19910.2">
    <property type="protein sequence ID" value="TREG1_19910.2"/>
    <property type="gene ID" value="TREG1_19910"/>
</dbReference>
<dbReference type="NCBIfam" id="TIGR01571">
    <property type="entry name" value="A_thal_Cys_rich"/>
    <property type="match status" value="1"/>
</dbReference>
<comment type="similarity">
    <text evidence="1">Belongs to the cornifelin family.</text>
</comment>
<organism evidence="2 4">
    <name type="scientific">Trichobilharzia regenti</name>
    <name type="common">Nasal bird schistosome</name>
    <dbReference type="NCBI Taxonomy" id="157069"/>
    <lineage>
        <taxon>Eukaryota</taxon>
        <taxon>Metazoa</taxon>
        <taxon>Spiralia</taxon>
        <taxon>Lophotrochozoa</taxon>
        <taxon>Platyhelminthes</taxon>
        <taxon>Trematoda</taxon>
        <taxon>Digenea</taxon>
        <taxon>Strigeidida</taxon>
        <taxon>Schistosomatoidea</taxon>
        <taxon>Schistosomatidae</taxon>
        <taxon>Trichobilharzia</taxon>
    </lineage>
</organism>
<protein>
    <submittedName>
        <fullName evidence="3 4">Uncharacterized protein</fullName>
    </submittedName>
</protein>
<name>A0AA85JH35_TRIRE</name>
<dbReference type="AlphaFoldDB" id="A0AA85JH35"/>
<evidence type="ECO:0000313" key="3">
    <source>
        <dbReference type="WBParaSite" id="TREG1_19910.1"/>
    </source>
</evidence>
<dbReference type="WBParaSite" id="TREG1_19910.1">
    <property type="protein sequence ID" value="TREG1_19910.1"/>
    <property type="gene ID" value="TREG1_19910"/>
</dbReference>
<dbReference type="Pfam" id="PF04749">
    <property type="entry name" value="PLAC8"/>
    <property type="match status" value="1"/>
</dbReference>